<feature type="domain" description="Amine oxidase" evidence="4">
    <location>
        <begin position="14"/>
        <end position="434"/>
    </location>
</feature>
<accession>A0A143PM30</accession>
<dbReference type="STRING" id="1855912.LuPra_02443"/>
<name>A0A143PM30_LUTPR</name>
<evidence type="ECO:0000313" key="5">
    <source>
        <dbReference type="EMBL" id="AMY09230.1"/>
    </source>
</evidence>
<evidence type="ECO:0000256" key="1">
    <source>
        <dbReference type="ARBA" id="ARBA00037217"/>
    </source>
</evidence>
<protein>
    <recommendedName>
        <fullName evidence="3">Pyridine nucleotide-disulfide oxidoreductase domain-containing protein 2</fullName>
    </recommendedName>
</protein>
<reference evidence="5 6" key="1">
    <citation type="journal article" date="2016" name="Genome Announc.">
        <title>First Complete Genome Sequence of a Subdivision 6 Acidobacterium Strain.</title>
        <authorList>
            <person name="Huang S."/>
            <person name="Vieira S."/>
            <person name="Bunk B."/>
            <person name="Riedel T."/>
            <person name="Sproer C."/>
            <person name="Overmann J."/>
        </authorList>
    </citation>
    <scope>NUCLEOTIDE SEQUENCE [LARGE SCALE GENOMIC DNA]</scope>
    <source>
        <strain evidence="6">DSM 100886 HEG_-6_39</strain>
    </source>
</reference>
<gene>
    <name evidence="5" type="primary">carC</name>
    <name evidence="5" type="ORF">LuPra_02443</name>
</gene>
<dbReference type="EMBL" id="CP015136">
    <property type="protein sequence ID" value="AMY09230.1"/>
    <property type="molecule type" value="Genomic_DNA"/>
</dbReference>
<evidence type="ECO:0000256" key="2">
    <source>
        <dbReference type="ARBA" id="ARBA00038825"/>
    </source>
</evidence>
<evidence type="ECO:0000313" key="6">
    <source>
        <dbReference type="Proteomes" id="UP000076079"/>
    </source>
</evidence>
<evidence type="ECO:0000259" key="4">
    <source>
        <dbReference type="Pfam" id="PF01593"/>
    </source>
</evidence>
<dbReference type="KEGG" id="abac:LuPra_02443"/>
<dbReference type="InterPro" id="IPR002937">
    <property type="entry name" value="Amino_oxidase"/>
</dbReference>
<organism evidence="5 6">
    <name type="scientific">Luteitalea pratensis</name>
    <dbReference type="NCBI Taxonomy" id="1855912"/>
    <lineage>
        <taxon>Bacteria</taxon>
        <taxon>Pseudomonadati</taxon>
        <taxon>Acidobacteriota</taxon>
        <taxon>Vicinamibacteria</taxon>
        <taxon>Vicinamibacterales</taxon>
        <taxon>Vicinamibacteraceae</taxon>
        <taxon>Luteitalea</taxon>
    </lineage>
</organism>
<dbReference type="Pfam" id="PF01593">
    <property type="entry name" value="Amino_oxidase"/>
    <property type="match status" value="1"/>
</dbReference>
<proteinExistence type="predicted"/>
<dbReference type="GO" id="GO:0016491">
    <property type="term" value="F:oxidoreductase activity"/>
    <property type="evidence" value="ECO:0007669"/>
    <property type="project" value="UniProtKB-KW"/>
</dbReference>
<evidence type="ECO:0000256" key="3">
    <source>
        <dbReference type="ARBA" id="ARBA00040298"/>
    </source>
</evidence>
<dbReference type="Proteomes" id="UP000076079">
    <property type="component" value="Chromosome"/>
</dbReference>
<dbReference type="PANTHER" id="PTHR10668">
    <property type="entry name" value="PHYTOENE DEHYDROGENASE"/>
    <property type="match status" value="1"/>
</dbReference>
<dbReference type="InterPro" id="IPR036188">
    <property type="entry name" value="FAD/NAD-bd_sf"/>
</dbReference>
<comment type="subunit">
    <text evidence="2">Interacts with COX5B; this interaction may contribute to localize PYROXD2 to the inner face of the inner mitochondrial membrane.</text>
</comment>
<reference evidence="6" key="2">
    <citation type="submission" date="2016-04" db="EMBL/GenBank/DDBJ databases">
        <title>First Complete Genome Sequence of a Subdivision 6 Acidobacterium.</title>
        <authorList>
            <person name="Huang S."/>
            <person name="Vieira S."/>
            <person name="Bunk B."/>
            <person name="Riedel T."/>
            <person name="Sproeer C."/>
            <person name="Overmann J."/>
        </authorList>
    </citation>
    <scope>NUCLEOTIDE SEQUENCE [LARGE SCALE GENOMIC DNA]</scope>
    <source>
        <strain evidence="6">DSM 100886 HEG_-6_39</strain>
    </source>
</reference>
<sequence length="515" mass="55335">MKYDAIVIGAGPNGLVAATTLAQHRKRVLVLESALEIGGHMRTIEFAPGFRSPLNEDHGWIPPRVRSIVGEFKGLTQVPLEVSMTVAGADGARLTLHSSPEKAAAEIRAHSDRDAARWPAFVARLQRFAGILAELYQLTPPDIDTRSVGEVLPLVGIGRKLRALGHADMIEFLRVLPMSVQDLLDDAFESELLKAAVAACAIRDLQQGPRSGGTTFNLLHYMVGAPQGSVRGRDRFLEAPDSFVKAVAGAARKRGVEIRTGAPVVRIDVRDGAIAGVVLEGGEEIAAPRVISTADPSRTMRMVDPVWLDPDFMLGVRNVKFRGCTAFVFFAVDAEVAGKVDHSTPATISLTADTATLEKAADAAKYGEWSAEPHVEFFIASQRWPGLAPDGRHVITARVQYAPYHLKGGWSEARTAALRDKATAAIARLVPGFESAIRHRAVLTPRDVEERFGVTEGALTHGEMTLDQILFMRPVPGWGKYRMPIDGLFIGGAGAHPGPGILGGAGYLAARAALR</sequence>
<dbReference type="AlphaFoldDB" id="A0A143PM30"/>
<keyword evidence="6" id="KW-1185">Reference proteome</keyword>
<dbReference type="Gene3D" id="3.50.50.60">
    <property type="entry name" value="FAD/NAD(P)-binding domain"/>
    <property type="match status" value="2"/>
</dbReference>
<dbReference type="RefSeq" id="WP_157899065.1">
    <property type="nucleotide sequence ID" value="NZ_CP015136.1"/>
</dbReference>
<dbReference type="SUPFAM" id="SSF51905">
    <property type="entry name" value="FAD/NAD(P)-binding domain"/>
    <property type="match status" value="1"/>
</dbReference>
<dbReference type="PANTHER" id="PTHR10668:SF103">
    <property type="entry name" value="PYRIDINE NUCLEOTIDE-DISULFIDE OXIDOREDUCTASE DOMAIN-CONTAINING PROTEIN 2"/>
    <property type="match status" value="1"/>
</dbReference>
<dbReference type="OrthoDB" id="9814556at2"/>
<comment type="function">
    <text evidence="1">Probable oxidoreductase that may play a role as regulator of mitochondrial function.</text>
</comment>
<keyword evidence="5" id="KW-0560">Oxidoreductase</keyword>